<keyword evidence="5" id="KW-1185">Reference proteome</keyword>
<feature type="transmembrane region" description="Helical" evidence="2">
    <location>
        <begin position="103"/>
        <end position="122"/>
    </location>
</feature>
<keyword evidence="2" id="KW-1133">Transmembrane helix</keyword>
<feature type="transmembrane region" description="Helical" evidence="2">
    <location>
        <begin position="77"/>
        <end position="96"/>
    </location>
</feature>
<keyword evidence="2" id="KW-0812">Transmembrane</keyword>
<dbReference type="Proteomes" id="UP000835052">
    <property type="component" value="Unassembled WGS sequence"/>
</dbReference>
<keyword evidence="2" id="KW-0472">Membrane</keyword>
<dbReference type="InterPro" id="IPR037463">
    <property type="entry name" value="TMX2_thioredoxin_dom"/>
</dbReference>
<dbReference type="OrthoDB" id="20229at2759"/>
<protein>
    <recommendedName>
        <fullName evidence="3">Thioredoxin domain-containing protein</fullName>
    </recommendedName>
</protein>
<dbReference type="Gene3D" id="3.40.30.10">
    <property type="entry name" value="Glutaredoxin"/>
    <property type="match status" value="1"/>
</dbReference>
<proteinExistence type="predicted"/>
<feature type="transmembrane region" description="Helical" evidence="2">
    <location>
        <begin position="12"/>
        <end position="30"/>
    </location>
</feature>
<dbReference type="GO" id="GO:0016020">
    <property type="term" value="C:membrane"/>
    <property type="evidence" value="ECO:0007669"/>
    <property type="project" value="UniProtKB-SubCell"/>
</dbReference>
<name>A0A8S1GXB9_9PELO</name>
<evidence type="ECO:0000313" key="4">
    <source>
        <dbReference type="EMBL" id="CAD6188067.1"/>
    </source>
</evidence>
<evidence type="ECO:0000259" key="3">
    <source>
        <dbReference type="PROSITE" id="PS51352"/>
    </source>
</evidence>
<dbReference type="Pfam" id="PF00085">
    <property type="entry name" value="Thioredoxin"/>
    <property type="match status" value="1"/>
</dbReference>
<gene>
    <name evidence="4" type="ORF">CAUJ_LOCUS3986</name>
</gene>
<dbReference type="GO" id="GO:0015035">
    <property type="term" value="F:protein-disulfide reductase activity"/>
    <property type="evidence" value="ECO:0007669"/>
    <property type="project" value="TreeGrafter"/>
</dbReference>
<dbReference type="InterPro" id="IPR036249">
    <property type="entry name" value="Thioredoxin-like_sf"/>
</dbReference>
<dbReference type="SUPFAM" id="SSF52833">
    <property type="entry name" value="Thioredoxin-like"/>
    <property type="match status" value="1"/>
</dbReference>
<dbReference type="AlphaFoldDB" id="A0A8S1GXB9"/>
<dbReference type="CDD" id="cd02962">
    <property type="entry name" value="TMX2"/>
    <property type="match status" value="1"/>
</dbReference>
<accession>A0A8S1GXB9</accession>
<dbReference type="EMBL" id="CAJGYM010000007">
    <property type="protein sequence ID" value="CAD6188067.1"/>
    <property type="molecule type" value="Genomic_DNA"/>
</dbReference>
<evidence type="ECO:0000256" key="1">
    <source>
        <dbReference type="ARBA" id="ARBA00004479"/>
    </source>
</evidence>
<dbReference type="GO" id="GO:0005737">
    <property type="term" value="C:cytoplasm"/>
    <property type="evidence" value="ECO:0007669"/>
    <property type="project" value="TreeGrafter"/>
</dbReference>
<comment type="caution">
    <text evidence="4">The sequence shown here is derived from an EMBL/GenBank/DDBJ whole genome shotgun (WGS) entry which is preliminary data.</text>
</comment>
<dbReference type="PANTHER" id="PTHR45663">
    <property type="entry name" value="GEO12009P1"/>
    <property type="match status" value="1"/>
</dbReference>
<organism evidence="4 5">
    <name type="scientific">Caenorhabditis auriculariae</name>
    <dbReference type="NCBI Taxonomy" id="2777116"/>
    <lineage>
        <taxon>Eukaryota</taxon>
        <taxon>Metazoa</taxon>
        <taxon>Ecdysozoa</taxon>
        <taxon>Nematoda</taxon>
        <taxon>Chromadorea</taxon>
        <taxon>Rhabditida</taxon>
        <taxon>Rhabditina</taxon>
        <taxon>Rhabditomorpha</taxon>
        <taxon>Rhabditoidea</taxon>
        <taxon>Rhabditidae</taxon>
        <taxon>Peloderinae</taxon>
        <taxon>Caenorhabditis</taxon>
    </lineage>
</organism>
<reference evidence="4" key="1">
    <citation type="submission" date="2020-10" db="EMBL/GenBank/DDBJ databases">
        <authorList>
            <person name="Kikuchi T."/>
        </authorList>
    </citation>
    <scope>NUCLEOTIDE SEQUENCE</scope>
    <source>
        <strain evidence="4">NKZ352</strain>
    </source>
</reference>
<comment type="subcellular location">
    <subcellularLocation>
        <location evidence="1">Membrane</location>
        <topology evidence="1">Single-pass type I membrane protein</topology>
    </subcellularLocation>
</comment>
<sequence length="267" mass="31195">MRVPKLDEVRSVLTAYHLVNLLLSTLFFLLKVTPLCDFVFVWDEQDGSCGIESREREILLFLLIVIMWKGRKATNSLHYVNNVFLYSKIASFFLFFRADPLLGIFYFAVCLICLVVFPEPAFSGPENVTYFQGEQLYDQLVKDKKTTWVVQFFTTWSGECKHTTPVFAALSEKFSLPNLRFAKLDVGRYPKEGERFRVNSNPMSRQLPTICVYKDGKEISRRPLVNENHRAVPFVFSQDNCIQAFDLLNTYEECLRRKSKDYDRKQK</sequence>
<evidence type="ECO:0000256" key="2">
    <source>
        <dbReference type="SAM" id="Phobius"/>
    </source>
</evidence>
<evidence type="ECO:0000313" key="5">
    <source>
        <dbReference type="Proteomes" id="UP000835052"/>
    </source>
</evidence>
<dbReference type="PANTHER" id="PTHR45663:SF11">
    <property type="entry name" value="GEO12009P1"/>
    <property type="match status" value="1"/>
</dbReference>
<feature type="domain" description="Thioredoxin" evidence="3">
    <location>
        <begin position="113"/>
        <end position="250"/>
    </location>
</feature>
<dbReference type="InterPro" id="IPR013766">
    <property type="entry name" value="Thioredoxin_domain"/>
</dbReference>
<dbReference type="PROSITE" id="PS51352">
    <property type="entry name" value="THIOREDOXIN_2"/>
    <property type="match status" value="1"/>
</dbReference>